<dbReference type="EMBL" id="GGEC01016946">
    <property type="protein sequence ID" value="MBW97429.1"/>
    <property type="molecule type" value="Transcribed_RNA"/>
</dbReference>
<protein>
    <submittedName>
        <fullName evidence="1">Uncharacterized protein</fullName>
    </submittedName>
</protein>
<name>A0A2P2JVE0_RHIMU</name>
<sequence>MAPFSIYNCNRQVRRPIGTYPGEIQDPFAAWLKFNRDSIFFFSLSLHNFSAIKLRKQQTHKSQFPWAD</sequence>
<proteinExistence type="predicted"/>
<organism evidence="1">
    <name type="scientific">Rhizophora mucronata</name>
    <name type="common">Asiatic mangrove</name>
    <dbReference type="NCBI Taxonomy" id="61149"/>
    <lineage>
        <taxon>Eukaryota</taxon>
        <taxon>Viridiplantae</taxon>
        <taxon>Streptophyta</taxon>
        <taxon>Embryophyta</taxon>
        <taxon>Tracheophyta</taxon>
        <taxon>Spermatophyta</taxon>
        <taxon>Magnoliopsida</taxon>
        <taxon>eudicotyledons</taxon>
        <taxon>Gunneridae</taxon>
        <taxon>Pentapetalae</taxon>
        <taxon>rosids</taxon>
        <taxon>fabids</taxon>
        <taxon>Malpighiales</taxon>
        <taxon>Rhizophoraceae</taxon>
        <taxon>Rhizophora</taxon>
    </lineage>
</organism>
<dbReference type="AlphaFoldDB" id="A0A2P2JVE0"/>
<evidence type="ECO:0000313" key="1">
    <source>
        <dbReference type="EMBL" id="MBW97429.1"/>
    </source>
</evidence>
<accession>A0A2P2JVE0</accession>
<reference evidence="1" key="1">
    <citation type="submission" date="2018-02" db="EMBL/GenBank/DDBJ databases">
        <title>Rhizophora mucronata_Transcriptome.</title>
        <authorList>
            <person name="Meera S.P."/>
            <person name="Sreeshan A."/>
            <person name="Augustine A."/>
        </authorList>
    </citation>
    <scope>NUCLEOTIDE SEQUENCE</scope>
    <source>
        <tissue evidence="1">Leaf</tissue>
    </source>
</reference>